<organism evidence="2">
    <name type="scientific">marine metagenome</name>
    <dbReference type="NCBI Taxonomy" id="408172"/>
    <lineage>
        <taxon>unclassified sequences</taxon>
        <taxon>metagenomes</taxon>
        <taxon>ecological metagenomes</taxon>
    </lineage>
</organism>
<accession>A0A383D2Z4</accession>
<protein>
    <recommendedName>
        <fullName evidence="3">Asp23/Gls24 family envelope stress response protein</fullName>
    </recommendedName>
</protein>
<evidence type="ECO:0000256" key="1">
    <source>
        <dbReference type="SAM" id="MobiDB-lite"/>
    </source>
</evidence>
<dbReference type="PANTHER" id="PTHR34297">
    <property type="entry name" value="HYPOTHETICAL CYTOSOLIC PROTEIN-RELATED"/>
    <property type="match status" value="1"/>
</dbReference>
<dbReference type="AlphaFoldDB" id="A0A383D2Z4"/>
<reference evidence="2" key="1">
    <citation type="submission" date="2018-05" db="EMBL/GenBank/DDBJ databases">
        <authorList>
            <person name="Lanie J.A."/>
            <person name="Ng W.-L."/>
            <person name="Kazmierczak K.M."/>
            <person name="Andrzejewski T.M."/>
            <person name="Davidsen T.M."/>
            <person name="Wayne K.J."/>
            <person name="Tettelin H."/>
            <person name="Glass J.I."/>
            <person name="Rusch D."/>
            <person name="Podicherti R."/>
            <person name="Tsui H.-C.T."/>
            <person name="Winkler M.E."/>
        </authorList>
    </citation>
    <scope>NUCLEOTIDE SEQUENCE</scope>
</reference>
<dbReference type="PANTHER" id="PTHR34297:SF2">
    <property type="entry name" value="ASP23_GLS24 FAMILY ENVELOPE STRESS RESPONSE PROTEIN"/>
    <property type="match status" value="1"/>
</dbReference>
<feature type="compositionally biased region" description="Polar residues" evidence="1">
    <location>
        <begin position="11"/>
        <end position="22"/>
    </location>
</feature>
<feature type="region of interest" description="Disordered" evidence="1">
    <location>
        <begin position="1"/>
        <end position="22"/>
    </location>
</feature>
<name>A0A383D2Z4_9ZZZZ</name>
<evidence type="ECO:0000313" key="2">
    <source>
        <dbReference type="EMBL" id="SVE38623.1"/>
    </source>
</evidence>
<gene>
    <name evidence="2" type="ORF">METZ01_LOCUS491477</name>
</gene>
<dbReference type="InterPro" id="IPR005531">
    <property type="entry name" value="Asp23"/>
</dbReference>
<proteinExistence type="predicted"/>
<dbReference type="Pfam" id="PF03780">
    <property type="entry name" value="Asp23"/>
    <property type="match status" value="1"/>
</dbReference>
<dbReference type="EMBL" id="UINC01213720">
    <property type="protein sequence ID" value="SVE38623.1"/>
    <property type="molecule type" value="Genomic_DNA"/>
</dbReference>
<evidence type="ECO:0008006" key="3">
    <source>
        <dbReference type="Google" id="ProtNLM"/>
    </source>
</evidence>
<sequence length="153" mass="16614">MTRKKKEELQNQEQTIESIPTLTEESSDLGTIRINHSVIAGIVRLATQSVNGVVNVGGGGVVEGLTDFFSKKESERGVNVAESEGGGYDIEVRVVLQFGVDLAKTGLSIQEVIRDQILAMTGSHAKNIDVVIDDIKMDSVHKEDENWISESTS</sequence>